<gene>
    <name evidence="1" type="ORF">LPJ66_011227</name>
</gene>
<dbReference type="EMBL" id="JANBPG010003298">
    <property type="protein sequence ID" value="KAJ1881972.1"/>
    <property type="molecule type" value="Genomic_DNA"/>
</dbReference>
<comment type="caution">
    <text evidence="1">The sequence shown here is derived from an EMBL/GenBank/DDBJ whole genome shotgun (WGS) entry which is preliminary data.</text>
</comment>
<keyword evidence="2" id="KW-1185">Reference proteome</keyword>
<proteinExistence type="predicted"/>
<feature type="non-terminal residue" evidence="1">
    <location>
        <position position="1"/>
    </location>
</feature>
<name>A0ACC1HZ06_9FUNG</name>
<protein>
    <submittedName>
        <fullName evidence="1">Uncharacterized protein</fullName>
    </submittedName>
</protein>
<accession>A0ACC1HZ06</accession>
<organism evidence="1 2">
    <name type="scientific">Kickxella alabastrina</name>
    <dbReference type="NCBI Taxonomy" id="61397"/>
    <lineage>
        <taxon>Eukaryota</taxon>
        <taxon>Fungi</taxon>
        <taxon>Fungi incertae sedis</taxon>
        <taxon>Zoopagomycota</taxon>
        <taxon>Kickxellomycotina</taxon>
        <taxon>Kickxellomycetes</taxon>
        <taxon>Kickxellales</taxon>
        <taxon>Kickxellaceae</taxon>
        <taxon>Kickxella</taxon>
    </lineage>
</organism>
<sequence>TVSLLARRYFDASEGRILKPIIPGVTLPVGHFGEYFLALVVCAAVHEWGHALASAFCGAGVRSVGVFVLGVYPGAFVDLAADLLERLSVWEQLRVVCAGVWHNCVLAAVVWAVVCSGLLGRMLGATVCRQAQGVAVVDVSASSPLFGRLPLGSTVYRVDDVWLDESRRRSSSSSGVLNSTAAVTGVGGDTALVRWTWALLASSNRDTLAAGFCASAADNVDDGLCCEMSAQYPLGESPDPEIHCFETFERSFSLGCYDLRAILESPLGGSGDAGRCLGSSECAHGDCVVPSSPFAEGRVARIYYDNRRQQQQVGGSTGDSAGAVIYVGSLRDVWADVRVSSVVPRWWWVPLGVGGWIEGFLQYVVSFSLAFCLLNAAPAWWLDGDHALRLALGDSPAVVHRLVTGATTALLACCIVGSIVLLAI</sequence>
<evidence type="ECO:0000313" key="2">
    <source>
        <dbReference type="Proteomes" id="UP001150581"/>
    </source>
</evidence>
<dbReference type="Proteomes" id="UP001150581">
    <property type="component" value="Unassembled WGS sequence"/>
</dbReference>
<evidence type="ECO:0000313" key="1">
    <source>
        <dbReference type="EMBL" id="KAJ1881972.1"/>
    </source>
</evidence>
<reference evidence="1" key="1">
    <citation type="submission" date="2022-07" db="EMBL/GenBank/DDBJ databases">
        <title>Phylogenomic reconstructions and comparative analyses of Kickxellomycotina fungi.</title>
        <authorList>
            <person name="Reynolds N.K."/>
            <person name="Stajich J.E."/>
            <person name="Barry K."/>
            <person name="Grigoriev I.V."/>
            <person name="Crous P."/>
            <person name="Smith M.E."/>
        </authorList>
    </citation>
    <scope>NUCLEOTIDE SEQUENCE</scope>
    <source>
        <strain evidence="1">Benny 63K</strain>
    </source>
</reference>